<name>A0AAD7GM93_MYCRO</name>
<evidence type="ECO:0000256" key="1">
    <source>
        <dbReference type="SAM" id="MobiDB-lite"/>
    </source>
</evidence>
<gene>
    <name evidence="2" type="ORF">B0H17DRAFT_1132027</name>
</gene>
<dbReference type="Proteomes" id="UP001221757">
    <property type="component" value="Unassembled WGS sequence"/>
</dbReference>
<feature type="region of interest" description="Disordered" evidence="1">
    <location>
        <begin position="1"/>
        <end position="64"/>
    </location>
</feature>
<feature type="compositionally biased region" description="Low complexity" evidence="1">
    <location>
        <begin position="29"/>
        <end position="38"/>
    </location>
</feature>
<feature type="compositionally biased region" description="Basic and acidic residues" evidence="1">
    <location>
        <begin position="87"/>
        <end position="98"/>
    </location>
</feature>
<proteinExistence type="predicted"/>
<dbReference type="EMBL" id="JARKIE010000042">
    <property type="protein sequence ID" value="KAJ7694394.1"/>
    <property type="molecule type" value="Genomic_DNA"/>
</dbReference>
<dbReference type="AlphaFoldDB" id="A0AAD7GM93"/>
<evidence type="ECO:0000313" key="3">
    <source>
        <dbReference type="Proteomes" id="UP001221757"/>
    </source>
</evidence>
<protein>
    <submittedName>
        <fullName evidence="2">Uncharacterized protein</fullName>
    </submittedName>
</protein>
<evidence type="ECO:0000313" key="2">
    <source>
        <dbReference type="EMBL" id="KAJ7694394.1"/>
    </source>
</evidence>
<feature type="compositionally biased region" description="Basic and acidic residues" evidence="1">
    <location>
        <begin position="8"/>
        <end position="28"/>
    </location>
</feature>
<feature type="region of interest" description="Disordered" evidence="1">
    <location>
        <begin position="87"/>
        <end position="129"/>
    </location>
</feature>
<sequence>MPPRNLPRRTDSELTHVSDSEPEREASRRSFSSDSAESLPATPPTERPPLSALSNTVLGTEPGTWRSLDKRLQAIEGSLAEIKRELHVQRRQKRDNTSLHDTSTTFTPPRKRARVMRSQCVGSDSPVGRLAEPRIHRSSLMASTLDQEEMACSLHADLLRIQRRSLHRPRRQRGSPSAQIKKHRSFRIDAPRFDSVTYDTDDDPLAMGQLQFVFRAHLPSGAKLDLAMIRPFRKTSWHPKTHTDCPVREQVPAQSSLFITLEHVVRGVLPCPIFGARQDMHYVIDCIDEDMYLRLHNID</sequence>
<comment type="caution">
    <text evidence="2">The sequence shown here is derived from an EMBL/GenBank/DDBJ whole genome shotgun (WGS) entry which is preliminary data.</text>
</comment>
<reference evidence="2" key="1">
    <citation type="submission" date="2023-03" db="EMBL/GenBank/DDBJ databases">
        <title>Massive genome expansion in bonnet fungi (Mycena s.s.) driven by repeated elements and novel gene families across ecological guilds.</title>
        <authorList>
            <consortium name="Lawrence Berkeley National Laboratory"/>
            <person name="Harder C.B."/>
            <person name="Miyauchi S."/>
            <person name="Viragh M."/>
            <person name="Kuo A."/>
            <person name="Thoen E."/>
            <person name="Andreopoulos B."/>
            <person name="Lu D."/>
            <person name="Skrede I."/>
            <person name="Drula E."/>
            <person name="Henrissat B."/>
            <person name="Morin E."/>
            <person name="Kohler A."/>
            <person name="Barry K."/>
            <person name="LaButti K."/>
            <person name="Morin E."/>
            <person name="Salamov A."/>
            <person name="Lipzen A."/>
            <person name="Mereny Z."/>
            <person name="Hegedus B."/>
            <person name="Baldrian P."/>
            <person name="Stursova M."/>
            <person name="Weitz H."/>
            <person name="Taylor A."/>
            <person name="Grigoriev I.V."/>
            <person name="Nagy L.G."/>
            <person name="Martin F."/>
            <person name="Kauserud H."/>
        </authorList>
    </citation>
    <scope>NUCLEOTIDE SEQUENCE</scope>
    <source>
        <strain evidence="2">CBHHK067</strain>
    </source>
</reference>
<organism evidence="2 3">
    <name type="scientific">Mycena rosella</name>
    <name type="common">Pink bonnet</name>
    <name type="synonym">Agaricus rosellus</name>
    <dbReference type="NCBI Taxonomy" id="1033263"/>
    <lineage>
        <taxon>Eukaryota</taxon>
        <taxon>Fungi</taxon>
        <taxon>Dikarya</taxon>
        <taxon>Basidiomycota</taxon>
        <taxon>Agaricomycotina</taxon>
        <taxon>Agaricomycetes</taxon>
        <taxon>Agaricomycetidae</taxon>
        <taxon>Agaricales</taxon>
        <taxon>Marasmiineae</taxon>
        <taxon>Mycenaceae</taxon>
        <taxon>Mycena</taxon>
    </lineage>
</organism>
<keyword evidence="3" id="KW-1185">Reference proteome</keyword>
<accession>A0AAD7GM93</accession>